<proteinExistence type="predicted"/>
<feature type="transmembrane region" description="Helical" evidence="8">
    <location>
        <begin position="141"/>
        <end position="158"/>
    </location>
</feature>
<gene>
    <name evidence="9" type="ORF">SCABRO_02865</name>
</gene>
<dbReference type="GO" id="GO:0071555">
    <property type="term" value="P:cell wall organization"/>
    <property type="evidence" value="ECO:0007669"/>
    <property type="project" value="TreeGrafter"/>
</dbReference>
<feature type="transmembrane region" description="Helical" evidence="8">
    <location>
        <begin position="358"/>
        <end position="379"/>
    </location>
</feature>
<feature type="transmembrane region" description="Helical" evidence="8">
    <location>
        <begin position="47"/>
        <end position="68"/>
    </location>
</feature>
<reference evidence="9 10" key="1">
    <citation type="submission" date="2014-10" db="EMBL/GenBank/DDBJ databases">
        <title>Draft genome of anammox bacterium scalindua brodae, obtained using differential coverage binning of sequence data from two enrichment reactors.</title>
        <authorList>
            <person name="Speth D.R."/>
            <person name="Russ L."/>
            <person name="Kartal B."/>
            <person name="Op den Camp H.J."/>
            <person name="Dutilh B.E."/>
            <person name="Jetten M.S."/>
        </authorList>
    </citation>
    <scope>NUCLEOTIDE SEQUENCE [LARGE SCALE GENOMIC DNA]</scope>
    <source>
        <strain evidence="9">RU1</strain>
    </source>
</reference>
<accession>A0A0B0EH90</accession>
<feature type="transmembrane region" description="Helical" evidence="8">
    <location>
        <begin position="194"/>
        <end position="212"/>
    </location>
</feature>
<dbReference type="Pfam" id="PF00953">
    <property type="entry name" value="Glycos_transf_4"/>
    <property type="match status" value="1"/>
</dbReference>
<sequence>MKRLIAIFSEKNIIPWKHIAGIFLLSFIFFVFPGIRGWFFYHKIEWIYIFLFAFLIAYLCVPVVRKIALTLNVIDIPEERRVHKTPTPLLGGVAVYVAFAGTIIYNAVFSLELKGVAIGATIVFITGLIDDVNHISAKLKLFVQMIAVTIMIHYGVVADFLPNVWWGKLFEVLITFLWMLGITNSANFFDGMDGLATGLTVICSGFLGILAIKTMQPYLMLLSVALAGSCLGFLPYNLRYKKPAAIFLGDAGSTFMGFMLAGMVLMGDWGGKDPIKAYAMPILIVGIFIFDMVYTTTSRIASHKVVNFREWLEFTGKDHLHHRLTALGLSAKQTVFFIYFLTASLGMSALVLKNGSIIDALLLLIQAVFIYIIIVILMMRVNT</sequence>
<comment type="subcellular location">
    <subcellularLocation>
        <location evidence="1">Cell membrane</location>
        <topology evidence="1">Multi-pass membrane protein</topology>
    </subcellularLocation>
</comment>
<feature type="transmembrane region" description="Helical" evidence="8">
    <location>
        <begin position="113"/>
        <end position="129"/>
    </location>
</feature>
<evidence type="ECO:0000256" key="6">
    <source>
        <dbReference type="ARBA" id="ARBA00023136"/>
    </source>
</evidence>
<comment type="cofactor">
    <cofactor evidence="7">
        <name>Mg(2+)</name>
        <dbReference type="ChEBI" id="CHEBI:18420"/>
    </cofactor>
</comment>
<dbReference type="CDD" id="cd06853">
    <property type="entry name" value="GT_WecA_like"/>
    <property type="match status" value="1"/>
</dbReference>
<keyword evidence="6 8" id="KW-0472">Membrane</keyword>
<feature type="transmembrane region" description="Helical" evidence="8">
    <location>
        <begin position="89"/>
        <end position="107"/>
    </location>
</feature>
<feature type="transmembrane region" description="Helical" evidence="8">
    <location>
        <begin position="21"/>
        <end position="41"/>
    </location>
</feature>
<evidence type="ECO:0000256" key="1">
    <source>
        <dbReference type="ARBA" id="ARBA00004651"/>
    </source>
</evidence>
<feature type="transmembrane region" description="Helical" evidence="8">
    <location>
        <begin position="334"/>
        <end position="352"/>
    </location>
</feature>
<evidence type="ECO:0000256" key="8">
    <source>
        <dbReference type="SAM" id="Phobius"/>
    </source>
</evidence>
<dbReference type="InterPro" id="IPR000715">
    <property type="entry name" value="Glycosyl_transferase_4"/>
</dbReference>
<keyword evidence="7" id="KW-0460">Magnesium</keyword>
<dbReference type="eggNOG" id="COG0472">
    <property type="taxonomic scope" value="Bacteria"/>
</dbReference>
<keyword evidence="7" id="KW-0479">Metal-binding</keyword>
<keyword evidence="2" id="KW-1003">Cell membrane</keyword>
<dbReference type="EMBL" id="JRYO01000201">
    <property type="protein sequence ID" value="KHE91396.1"/>
    <property type="molecule type" value="Genomic_DNA"/>
</dbReference>
<dbReference type="PANTHER" id="PTHR22926">
    <property type="entry name" value="PHOSPHO-N-ACETYLMURAMOYL-PENTAPEPTIDE-TRANSFERASE"/>
    <property type="match status" value="1"/>
</dbReference>
<dbReference type="PANTHER" id="PTHR22926:SF3">
    <property type="entry name" value="UNDECAPRENYL-PHOSPHATE ALPHA-N-ACETYLGLUCOSAMINYL 1-PHOSPHATE TRANSFERASE"/>
    <property type="match status" value="1"/>
</dbReference>
<keyword evidence="4 8" id="KW-0812">Transmembrane</keyword>
<evidence type="ECO:0000256" key="4">
    <source>
        <dbReference type="ARBA" id="ARBA00022692"/>
    </source>
</evidence>
<feature type="binding site" evidence="7">
    <location>
        <position position="250"/>
    </location>
    <ligand>
        <name>Mg(2+)</name>
        <dbReference type="ChEBI" id="CHEBI:18420"/>
    </ligand>
</feature>
<keyword evidence="3 9" id="KW-0808">Transferase</keyword>
<protein>
    <submittedName>
        <fullName evidence="9">Putative glycosyltransferase</fullName>
    </submittedName>
</protein>
<dbReference type="AlphaFoldDB" id="A0A0B0EH90"/>
<feature type="transmembrane region" description="Helical" evidence="8">
    <location>
        <begin position="277"/>
        <end position="294"/>
    </location>
</feature>
<feature type="binding site" evidence="7">
    <location>
        <position position="187"/>
    </location>
    <ligand>
        <name>Mg(2+)</name>
        <dbReference type="ChEBI" id="CHEBI:18420"/>
    </ligand>
</feature>
<feature type="transmembrane region" description="Helical" evidence="8">
    <location>
        <begin position="164"/>
        <end position="182"/>
    </location>
</feature>
<evidence type="ECO:0000256" key="3">
    <source>
        <dbReference type="ARBA" id="ARBA00022679"/>
    </source>
</evidence>
<dbReference type="GO" id="GO:0009103">
    <property type="term" value="P:lipopolysaccharide biosynthetic process"/>
    <property type="evidence" value="ECO:0007669"/>
    <property type="project" value="TreeGrafter"/>
</dbReference>
<name>A0A0B0EH90_9BACT</name>
<feature type="transmembrane region" description="Helical" evidence="8">
    <location>
        <begin position="218"/>
        <end position="238"/>
    </location>
</feature>
<dbReference type="GO" id="GO:0046872">
    <property type="term" value="F:metal ion binding"/>
    <property type="evidence" value="ECO:0007669"/>
    <property type="project" value="UniProtKB-KW"/>
</dbReference>
<evidence type="ECO:0000256" key="2">
    <source>
        <dbReference type="ARBA" id="ARBA00022475"/>
    </source>
</evidence>
<organism evidence="9 10">
    <name type="scientific">Candidatus Scalindua brodae</name>
    <dbReference type="NCBI Taxonomy" id="237368"/>
    <lineage>
        <taxon>Bacteria</taxon>
        <taxon>Pseudomonadati</taxon>
        <taxon>Planctomycetota</taxon>
        <taxon>Candidatus Brocadiia</taxon>
        <taxon>Candidatus Brocadiales</taxon>
        <taxon>Candidatus Scalinduaceae</taxon>
        <taxon>Candidatus Scalindua</taxon>
    </lineage>
</organism>
<dbReference type="GO" id="GO:0005886">
    <property type="term" value="C:plasma membrane"/>
    <property type="evidence" value="ECO:0007669"/>
    <property type="project" value="UniProtKB-SubCell"/>
</dbReference>
<comment type="caution">
    <text evidence="9">The sequence shown here is derived from an EMBL/GenBank/DDBJ whole genome shotgun (WGS) entry which is preliminary data.</text>
</comment>
<evidence type="ECO:0000256" key="7">
    <source>
        <dbReference type="PIRSR" id="PIRSR600715-1"/>
    </source>
</evidence>
<evidence type="ECO:0000313" key="9">
    <source>
        <dbReference type="EMBL" id="KHE91396.1"/>
    </source>
</evidence>
<feature type="transmembrane region" description="Helical" evidence="8">
    <location>
        <begin position="245"/>
        <end position="265"/>
    </location>
</feature>
<keyword evidence="5 8" id="KW-1133">Transmembrane helix</keyword>
<evidence type="ECO:0000313" key="10">
    <source>
        <dbReference type="Proteomes" id="UP000030652"/>
    </source>
</evidence>
<dbReference type="GO" id="GO:0016780">
    <property type="term" value="F:phosphotransferase activity, for other substituted phosphate groups"/>
    <property type="evidence" value="ECO:0007669"/>
    <property type="project" value="InterPro"/>
</dbReference>
<dbReference type="GO" id="GO:0044038">
    <property type="term" value="P:cell wall macromolecule biosynthetic process"/>
    <property type="evidence" value="ECO:0007669"/>
    <property type="project" value="TreeGrafter"/>
</dbReference>
<dbReference type="Proteomes" id="UP000030652">
    <property type="component" value="Unassembled WGS sequence"/>
</dbReference>
<evidence type="ECO:0000256" key="5">
    <source>
        <dbReference type="ARBA" id="ARBA00022989"/>
    </source>
</evidence>